<protein>
    <submittedName>
        <fullName evidence="1">Uncharacterized protein</fullName>
    </submittedName>
</protein>
<proteinExistence type="predicted"/>
<dbReference type="eggNOG" id="ENOG5031B68">
    <property type="taxonomic scope" value="Bacteria"/>
</dbReference>
<organism evidence="1 2">
    <name type="scientific">Photobacterium aphoticum</name>
    <dbReference type="NCBI Taxonomy" id="754436"/>
    <lineage>
        <taxon>Bacteria</taxon>
        <taxon>Pseudomonadati</taxon>
        <taxon>Pseudomonadota</taxon>
        <taxon>Gammaproteobacteria</taxon>
        <taxon>Vibrionales</taxon>
        <taxon>Vibrionaceae</taxon>
        <taxon>Photobacterium</taxon>
    </lineage>
</organism>
<gene>
    <name evidence="1" type="ORF">JCM19237_3308</name>
</gene>
<dbReference type="STRING" id="754436.JCM19237_3308"/>
<dbReference type="Proteomes" id="UP000029227">
    <property type="component" value="Unassembled WGS sequence"/>
</dbReference>
<comment type="caution">
    <text evidence="1">The sequence shown here is derived from an EMBL/GenBank/DDBJ whole genome shotgun (WGS) entry which is preliminary data.</text>
</comment>
<reference evidence="1 2" key="1">
    <citation type="journal article" date="2014" name="Genome Announc.">
        <title>Draft Genome Sequences of Two Vibrionaceae Species, Vibrio ponticus C121 and Photobacterium aphoticum C119, Isolated as Coral Reef Microbiota.</title>
        <authorList>
            <person name="Al-saari N."/>
            <person name="Meirelles P.M."/>
            <person name="Mino S."/>
            <person name="Suda W."/>
            <person name="Oshima K."/>
            <person name="Hattori M."/>
            <person name="Ohkuma M."/>
            <person name="Thompson F.L."/>
            <person name="Gomez-Gil B."/>
            <person name="Sawabe T."/>
            <person name="Sawabe T."/>
        </authorList>
    </citation>
    <scope>NUCLEOTIDE SEQUENCE [LARGE SCALE GENOMIC DNA]</scope>
    <source>
        <strain evidence="1 2">JCM 19237</strain>
    </source>
</reference>
<dbReference type="EMBL" id="BBMN01000016">
    <property type="protein sequence ID" value="GAL07369.1"/>
    <property type="molecule type" value="Genomic_DNA"/>
</dbReference>
<dbReference type="AlphaFoldDB" id="A0A090QZT8"/>
<sequence length="68" mass="8014">MTNQLKRVNCSLFLDPVNSDADRYAVGIMQRWVEERRQLVETPSAGKELHHNLHRHKDIYLSGLFCIY</sequence>
<name>A0A090QZT8_9GAMM</name>
<evidence type="ECO:0000313" key="2">
    <source>
        <dbReference type="Proteomes" id="UP000029227"/>
    </source>
</evidence>
<accession>A0A090QZT8</accession>
<evidence type="ECO:0000313" key="1">
    <source>
        <dbReference type="EMBL" id="GAL07369.1"/>
    </source>
</evidence>